<evidence type="ECO:0008006" key="4">
    <source>
        <dbReference type="Google" id="ProtNLM"/>
    </source>
</evidence>
<feature type="chain" id="PRO_5018264266" description="Laminin G domain-containing protein" evidence="1">
    <location>
        <begin position="44"/>
        <end position="202"/>
    </location>
</feature>
<keyword evidence="1" id="KW-0732">Signal</keyword>
<dbReference type="Gene3D" id="2.60.120.200">
    <property type="match status" value="1"/>
</dbReference>
<dbReference type="EMBL" id="QGSY01000228">
    <property type="protein sequence ID" value="RQX07054.1"/>
    <property type="molecule type" value="Genomic_DNA"/>
</dbReference>
<dbReference type="Proteomes" id="UP000266889">
    <property type="component" value="Unassembled WGS sequence"/>
</dbReference>
<evidence type="ECO:0000313" key="2">
    <source>
        <dbReference type="EMBL" id="RQX07054.1"/>
    </source>
</evidence>
<comment type="caution">
    <text evidence="2">The sequence shown here is derived from an EMBL/GenBank/DDBJ whole genome shotgun (WGS) entry which is preliminary data.</text>
</comment>
<sequence length="202" mass="21269">MDHHPMNGRSRARPGLAARAGTAAAVALALLLSLLMPASAGHAATATLNYPVNQPFNGSSTFLDKSADVSGVANLTQGAIAVRFRSTSSAVAKSFFSASHTVDESSNLSFSLNGGSVYFENRENGAYATQVTSTGGPYNDGVWHTAILTVGAEGTRLYVDGSVRATHQSTRFFANVRDLNGMWIGRNVDAQGAQWHYSGDLD</sequence>
<evidence type="ECO:0000256" key="1">
    <source>
        <dbReference type="SAM" id="SignalP"/>
    </source>
</evidence>
<evidence type="ECO:0000313" key="3">
    <source>
        <dbReference type="Proteomes" id="UP000266889"/>
    </source>
</evidence>
<organism evidence="2 3">
    <name type="scientific">Micromonospora arida</name>
    <dbReference type="NCBI Taxonomy" id="2203715"/>
    <lineage>
        <taxon>Bacteria</taxon>
        <taxon>Bacillati</taxon>
        <taxon>Actinomycetota</taxon>
        <taxon>Actinomycetes</taxon>
        <taxon>Micromonosporales</taxon>
        <taxon>Micromonosporaceae</taxon>
        <taxon>Micromonospora</taxon>
    </lineage>
</organism>
<protein>
    <recommendedName>
        <fullName evidence="4">Laminin G domain-containing protein</fullName>
    </recommendedName>
</protein>
<proteinExistence type="predicted"/>
<gene>
    <name evidence="2" type="ORF">DLJ58_22665</name>
</gene>
<name>A0A3N9X1W3_9ACTN</name>
<reference evidence="2 3" key="1">
    <citation type="submission" date="2018-05" db="EMBL/GenBank/DDBJ databases">
        <title>Micromonospora from Atacama Desert.</title>
        <authorList>
            <person name="Carro L."/>
            <person name="Goodfellow M."/>
            <person name="Klenk H.-P."/>
        </authorList>
    </citation>
    <scope>NUCLEOTIDE SEQUENCE [LARGE SCALE GENOMIC DNA]</scope>
    <source>
        <strain evidence="2 3">LB32</strain>
    </source>
</reference>
<feature type="signal peptide" evidence="1">
    <location>
        <begin position="1"/>
        <end position="43"/>
    </location>
</feature>
<accession>A0A3N9X1W3</accession>
<dbReference type="Pfam" id="PF13385">
    <property type="entry name" value="Laminin_G_3"/>
    <property type="match status" value="1"/>
</dbReference>
<dbReference type="InterPro" id="IPR013320">
    <property type="entry name" value="ConA-like_dom_sf"/>
</dbReference>
<keyword evidence="3" id="KW-1185">Reference proteome</keyword>
<dbReference type="AlphaFoldDB" id="A0A3N9X1W3"/>
<dbReference type="SUPFAM" id="SSF49899">
    <property type="entry name" value="Concanavalin A-like lectins/glucanases"/>
    <property type="match status" value="1"/>
</dbReference>